<dbReference type="Pfam" id="PF04389">
    <property type="entry name" value="Peptidase_M28"/>
    <property type="match status" value="1"/>
</dbReference>
<dbReference type="GeneID" id="28845855"/>
<dbReference type="PANTHER" id="PTHR12147">
    <property type="entry name" value="METALLOPEPTIDASE M28 FAMILY MEMBER"/>
    <property type="match status" value="1"/>
</dbReference>
<evidence type="ECO:0000256" key="4">
    <source>
        <dbReference type="ARBA" id="ARBA00022723"/>
    </source>
</evidence>
<feature type="chain" id="PRO_5007950148" description="Peptide hydrolase" evidence="7">
    <location>
        <begin position="19"/>
        <end position="489"/>
    </location>
</feature>
<evidence type="ECO:0000256" key="7">
    <source>
        <dbReference type="RuleBase" id="RU361240"/>
    </source>
</evidence>
<dbReference type="AlphaFoldDB" id="A0A179F6Y1"/>
<protein>
    <recommendedName>
        <fullName evidence="7">Peptide hydrolase</fullName>
        <ecNumber evidence="7">3.4.-.-</ecNumber>
    </recommendedName>
</protein>
<keyword evidence="3 7" id="KW-0645">Protease</keyword>
<sequence length="489" mass="52879">MKLFSAGFIASLLASAAATELLTPDKVEAKIQKDRLSNVLWNFNKIAKDNGGNRAFGLPGYKASMDFVLERLVKRFGNKLDTYVQPFTHLFDQTRKIEVKGPDGKDVFVVSLFYNPATPLPGGISGELVNVPYEEGRGSGCFEDQWKNIDAKGKIALMKRGGCTFADMTILAKAAGAKAIIFYNNTPGPKYNGATLQAQNVGKLIPSGLIPLEDGEAWSKRVVAGEKLSVTLIVDSITETRETWNIISETKAGDKNNVVMLGAHLDGVQAGPGVNDDGSGSAALLEIIEALIQHSGIKNTVRFGFWGAEESGLVGSLYYGSKLSEAEADKIRFYFNYDMIGSIYPEYTVYSNNDGHKVGAKLLFDYLSAQGKPAAYSKFGTSSDYVAFLNLGIPSSGLFTGASATTDPCYHRKCDDFTNINWDALTVNTKAAARAAATFALSLDGVPPRTKTTINPRSRRGVRRAFDIWADTAEAVEKTHNCGSGDNVY</sequence>
<dbReference type="EC" id="3.4.-.-" evidence="7"/>
<dbReference type="OrthoDB" id="10013407at2759"/>
<comment type="cofactor">
    <cofactor evidence="1">
        <name>Zn(2+)</name>
        <dbReference type="ChEBI" id="CHEBI:29105"/>
    </cofactor>
</comment>
<dbReference type="KEGG" id="pchm:VFPPC_02165"/>
<dbReference type="InterPro" id="IPR046450">
    <property type="entry name" value="PA_dom_sf"/>
</dbReference>
<dbReference type="RefSeq" id="XP_018138966.1">
    <property type="nucleotide sequence ID" value="XM_018281861.1"/>
</dbReference>
<dbReference type="InterPro" id="IPR045175">
    <property type="entry name" value="M28_fam"/>
</dbReference>
<gene>
    <name evidence="10" type="ORF">VFPPC_02165</name>
</gene>
<accession>A0A179F6Y1</accession>
<dbReference type="SUPFAM" id="SSF53187">
    <property type="entry name" value="Zn-dependent exopeptidases"/>
    <property type="match status" value="1"/>
</dbReference>
<proteinExistence type="inferred from homology"/>
<comment type="similarity">
    <text evidence="2">Belongs to the peptidase M28 family. M28B subfamily.</text>
</comment>
<feature type="domain" description="Peptidase M28" evidence="9">
    <location>
        <begin position="245"/>
        <end position="434"/>
    </location>
</feature>
<dbReference type="STRING" id="1380566.A0A179F6Y1"/>
<dbReference type="EMBL" id="LSBJ02000001">
    <property type="protein sequence ID" value="OAQ61157.1"/>
    <property type="molecule type" value="Genomic_DNA"/>
</dbReference>
<evidence type="ECO:0000256" key="6">
    <source>
        <dbReference type="ARBA" id="ARBA00022833"/>
    </source>
</evidence>
<dbReference type="GO" id="GO:0006508">
    <property type="term" value="P:proteolysis"/>
    <property type="evidence" value="ECO:0007669"/>
    <property type="project" value="UniProtKB-KW"/>
</dbReference>
<dbReference type="Gene3D" id="3.40.630.10">
    <property type="entry name" value="Zn peptidases"/>
    <property type="match status" value="1"/>
</dbReference>
<organism evidence="10 11">
    <name type="scientific">Pochonia chlamydosporia 170</name>
    <dbReference type="NCBI Taxonomy" id="1380566"/>
    <lineage>
        <taxon>Eukaryota</taxon>
        <taxon>Fungi</taxon>
        <taxon>Dikarya</taxon>
        <taxon>Ascomycota</taxon>
        <taxon>Pezizomycotina</taxon>
        <taxon>Sordariomycetes</taxon>
        <taxon>Hypocreomycetidae</taxon>
        <taxon>Hypocreales</taxon>
        <taxon>Clavicipitaceae</taxon>
        <taxon>Pochonia</taxon>
    </lineage>
</organism>
<keyword evidence="5 7" id="KW-0378">Hydrolase</keyword>
<dbReference type="PANTHER" id="PTHR12147:SF26">
    <property type="entry name" value="PEPTIDASE M28 DOMAIN-CONTAINING PROTEIN"/>
    <property type="match status" value="1"/>
</dbReference>
<dbReference type="InterPro" id="IPR003137">
    <property type="entry name" value="PA_domain"/>
</dbReference>
<feature type="signal peptide" evidence="7">
    <location>
        <begin position="1"/>
        <end position="18"/>
    </location>
</feature>
<keyword evidence="4 7" id="KW-0479">Metal-binding</keyword>
<evidence type="ECO:0000313" key="10">
    <source>
        <dbReference type="EMBL" id="OAQ61157.1"/>
    </source>
</evidence>
<evidence type="ECO:0000259" key="9">
    <source>
        <dbReference type="Pfam" id="PF04389"/>
    </source>
</evidence>
<evidence type="ECO:0000256" key="3">
    <source>
        <dbReference type="ARBA" id="ARBA00022670"/>
    </source>
</evidence>
<evidence type="ECO:0000259" key="8">
    <source>
        <dbReference type="Pfam" id="PF02225"/>
    </source>
</evidence>
<keyword evidence="7" id="KW-0732">Signal</keyword>
<evidence type="ECO:0000256" key="5">
    <source>
        <dbReference type="ARBA" id="ARBA00022801"/>
    </source>
</evidence>
<keyword evidence="6 7" id="KW-0862">Zinc</keyword>
<evidence type="ECO:0000313" key="11">
    <source>
        <dbReference type="Proteomes" id="UP000078397"/>
    </source>
</evidence>
<dbReference type="CDD" id="cd04816">
    <property type="entry name" value="PA_SaNapH_like"/>
    <property type="match status" value="1"/>
</dbReference>
<dbReference type="Proteomes" id="UP000078397">
    <property type="component" value="Unassembled WGS sequence"/>
</dbReference>
<dbReference type="GO" id="GO:0008235">
    <property type="term" value="F:metalloexopeptidase activity"/>
    <property type="evidence" value="ECO:0007669"/>
    <property type="project" value="InterPro"/>
</dbReference>
<name>A0A179F6Y1_METCM</name>
<evidence type="ECO:0000256" key="2">
    <source>
        <dbReference type="ARBA" id="ARBA00005634"/>
    </source>
</evidence>
<dbReference type="Pfam" id="PF02225">
    <property type="entry name" value="PA"/>
    <property type="match status" value="1"/>
</dbReference>
<reference evidence="10 11" key="1">
    <citation type="journal article" date="2016" name="PLoS Pathog.">
        <title>Biosynthesis of antibiotic leucinostatins in bio-control fungus Purpureocillium lilacinum and their inhibition on phytophthora revealed by genome mining.</title>
        <authorList>
            <person name="Wang G."/>
            <person name="Liu Z."/>
            <person name="Lin R."/>
            <person name="Li E."/>
            <person name="Mao Z."/>
            <person name="Ling J."/>
            <person name="Yang Y."/>
            <person name="Yin W.B."/>
            <person name="Xie B."/>
        </authorList>
    </citation>
    <scope>NUCLEOTIDE SEQUENCE [LARGE SCALE GENOMIC DNA]</scope>
    <source>
        <strain evidence="10">170</strain>
    </source>
</reference>
<dbReference type="SUPFAM" id="SSF52025">
    <property type="entry name" value="PA domain"/>
    <property type="match status" value="1"/>
</dbReference>
<evidence type="ECO:0000256" key="1">
    <source>
        <dbReference type="ARBA" id="ARBA00001947"/>
    </source>
</evidence>
<keyword evidence="11" id="KW-1185">Reference proteome</keyword>
<feature type="domain" description="PA" evidence="8">
    <location>
        <begin position="125"/>
        <end position="218"/>
    </location>
</feature>
<dbReference type="InterPro" id="IPR007484">
    <property type="entry name" value="Peptidase_M28"/>
</dbReference>
<dbReference type="GO" id="GO:0046872">
    <property type="term" value="F:metal ion binding"/>
    <property type="evidence" value="ECO:0007669"/>
    <property type="project" value="UniProtKB-KW"/>
</dbReference>
<dbReference type="Gene3D" id="3.50.30.30">
    <property type="match status" value="1"/>
</dbReference>
<comment type="caution">
    <text evidence="10">The sequence shown here is derived from an EMBL/GenBank/DDBJ whole genome shotgun (WGS) entry which is preliminary data.</text>
</comment>